<feature type="region of interest" description="Disordered" evidence="3">
    <location>
        <begin position="286"/>
        <end position="369"/>
    </location>
</feature>
<dbReference type="EMBL" id="JTDY01000760">
    <property type="protein sequence ID" value="KOB75980.1"/>
    <property type="molecule type" value="Genomic_DNA"/>
</dbReference>
<protein>
    <submittedName>
        <fullName evidence="4">Putative cuticle protein</fullName>
    </submittedName>
</protein>
<feature type="region of interest" description="Disordered" evidence="3">
    <location>
        <begin position="163"/>
        <end position="182"/>
    </location>
</feature>
<keyword evidence="1" id="KW-0732">Signal</keyword>
<dbReference type="Pfam" id="PF00379">
    <property type="entry name" value="Chitin_bind_4"/>
    <property type="match status" value="1"/>
</dbReference>
<evidence type="ECO:0000256" key="3">
    <source>
        <dbReference type="SAM" id="MobiDB-lite"/>
    </source>
</evidence>
<accession>A0A0L7LKM0</accession>
<evidence type="ECO:0000313" key="5">
    <source>
        <dbReference type="Proteomes" id="UP000037510"/>
    </source>
</evidence>
<sequence>ILPLILSAKGIKVPVTQNDDNAKQSPIKKADDAQNSPIYYVSDGANVDSYLIPPDPHRPEEILSDVVVTPATYLLPPSQGKQTDYYYTPTEPGEQTDWYPIAENAPSRPLEAIPIYQDTNPEPIEENPRRAKAYEQRYNVPVPSLNLEPPLEDAPNEYFTHTSSEQLQVPESAEDYDFPSPIESTPKKELPLIYRPKVEPLLPQHLIPPQPYILKKYPKKLYPKKFSGEFKPVPIPIAQYDEESATEIPRAKPVKLFKPLPSTEIDYLTPADEKINYLYRKAENKRNKLDSSEQETSESFRPPGRNVYPAPLKQAPPKAPKQEASSAPAPDERTEFRMHGMKGPHSYQKNRQFRYEERENDGQVKGHYGYMDRTGKLRVVNYSAHPDKGFHADAPVVTES</sequence>
<dbReference type="PROSITE" id="PS51155">
    <property type="entry name" value="CHIT_BIND_RR_2"/>
    <property type="match status" value="1"/>
</dbReference>
<evidence type="ECO:0000256" key="2">
    <source>
        <dbReference type="PROSITE-ProRule" id="PRU00497"/>
    </source>
</evidence>
<keyword evidence="2" id="KW-0193">Cuticle</keyword>
<organism evidence="4 5">
    <name type="scientific">Operophtera brumata</name>
    <name type="common">Winter moth</name>
    <name type="synonym">Phalaena brumata</name>
    <dbReference type="NCBI Taxonomy" id="104452"/>
    <lineage>
        <taxon>Eukaryota</taxon>
        <taxon>Metazoa</taxon>
        <taxon>Ecdysozoa</taxon>
        <taxon>Arthropoda</taxon>
        <taxon>Hexapoda</taxon>
        <taxon>Insecta</taxon>
        <taxon>Pterygota</taxon>
        <taxon>Neoptera</taxon>
        <taxon>Endopterygota</taxon>
        <taxon>Lepidoptera</taxon>
        <taxon>Glossata</taxon>
        <taxon>Ditrysia</taxon>
        <taxon>Geometroidea</taxon>
        <taxon>Geometridae</taxon>
        <taxon>Larentiinae</taxon>
        <taxon>Operophtera</taxon>
    </lineage>
</organism>
<feature type="non-terminal residue" evidence="4">
    <location>
        <position position="1"/>
    </location>
</feature>
<keyword evidence="5" id="KW-1185">Reference proteome</keyword>
<dbReference type="AlphaFoldDB" id="A0A0L7LKM0"/>
<dbReference type="InterPro" id="IPR000618">
    <property type="entry name" value="Insect_cuticle"/>
</dbReference>
<dbReference type="GO" id="GO:0042302">
    <property type="term" value="F:structural constituent of cuticle"/>
    <property type="evidence" value="ECO:0007669"/>
    <property type="project" value="UniProtKB-UniRule"/>
</dbReference>
<reference evidence="4 5" key="1">
    <citation type="journal article" date="2015" name="Genome Biol. Evol.">
        <title>The genome of winter moth (Operophtera brumata) provides a genomic perspective on sexual dimorphism and phenology.</title>
        <authorList>
            <person name="Derks M.F."/>
            <person name="Smit S."/>
            <person name="Salis L."/>
            <person name="Schijlen E."/>
            <person name="Bossers A."/>
            <person name="Mateman C."/>
            <person name="Pijl A.S."/>
            <person name="de Ridder D."/>
            <person name="Groenen M.A."/>
            <person name="Visser M.E."/>
            <person name="Megens H.J."/>
        </authorList>
    </citation>
    <scope>NUCLEOTIDE SEQUENCE [LARGE SCALE GENOMIC DNA]</scope>
    <source>
        <strain evidence="4">WM2013NL</strain>
        <tissue evidence="4">Head and thorax</tissue>
    </source>
</reference>
<feature type="compositionally biased region" description="Low complexity" evidence="3">
    <location>
        <begin position="309"/>
        <end position="329"/>
    </location>
</feature>
<feature type="region of interest" description="Disordered" evidence="3">
    <location>
        <begin position="16"/>
        <end position="35"/>
    </location>
</feature>
<dbReference type="STRING" id="104452.A0A0L7LKM0"/>
<evidence type="ECO:0000313" key="4">
    <source>
        <dbReference type="EMBL" id="KOB75980.1"/>
    </source>
</evidence>
<name>A0A0L7LKM0_OPEBR</name>
<evidence type="ECO:0000256" key="1">
    <source>
        <dbReference type="ARBA" id="ARBA00022729"/>
    </source>
</evidence>
<proteinExistence type="predicted"/>
<gene>
    <name evidence="4" type="ORF">OBRU01_01619</name>
</gene>
<feature type="compositionally biased region" description="Basic and acidic residues" evidence="3">
    <location>
        <begin position="353"/>
        <end position="364"/>
    </location>
</feature>
<dbReference type="Proteomes" id="UP000037510">
    <property type="component" value="Unassembled WGS sequence"/>
</dbReference>
<comment type="caution">
    <text evidence="4">The sequence shown here is derived from an EMBL/GenBank/DDBJ whole genome shotgun (WGS) entry which is preliminary data.</text>
</comment>